<evidence type="ECO:0000313" key="3">
    <source>
        <dbReference type="Proteomes" id="UP001202961"/>
    </source>
</evidence>
<dbReference type="Gene3D" id="3.90.580.10">
    <property type="entry name" value="Zinc finger, CHC2-type domain"/>
    <property type="match status" value="1"/>
</dbReference>
<evidence type="ECO:0000313" key="2">
    <source>
        <dbReference type="EMBL" id="MCM2374703.1"/>
    </source>
</evidence>
<dbReference type="RefSeq" id="WP_250932744.1">
    <property type="nucleotide sequence ID" value="NZ_JAMQBK010000096.1"/>
</dbReference>
<gene>
    <name evidence="2" type="ORF">NB063_29115</name>
</gene>
<name>A0ABT0UCT3_9BACT</name>
<keyword evidence="3" id="KW-1185">Reference proteome</keyword>
<organism evidence="2 3">
    <name type="scientific">Aporhodopirellula aestuarii</name>
    <dbReference type="NCBI Taxonomy" id="2950107"/>
    <lineage>
        <taxon>Bacteria</taxon>
        <taxon>Pseudomonadati</taxon>
        <taxon>Planctomycetota</taxon>
        <taxon>Planctomycetia</taxon>
        <taxon>Pirellulales</taxon>
        <taxon>Pirellulaceae</taxon>
        <taxon>Aporhodopirellula</taxon>
    </lineage>
</organism>
<dbReference type="InterPro" id="IPR036977">
    <property type="entry name" value="DNA_primase_Znf_CHC2"/>
</dbReference>
<accession>A0ABT0UCT3</accession>
<proteinExistence type="predicted"/>
<feature type="region of interest" description="Disordered" evidence="1">
    <location>
        <begin position="120"/>
        <end position="145"/>
    </location>
</feature>
<evidence type="ECO:0000256" key="1">
    <source>
        <dbReference type="SAM" id="MobiDB-lite"/>
    </source>
</evidence>
<sequence>MAFQNAPYMKDVDELIAETPVERVLLQYGQSLPQNNLGEHRMPCVFNESCADSSYGTLTVNVSDVAKRIYCHSCGVRGNLLTLLWGLEKRKPPQGGKLRGSEFREAVQLLRVLTGEPPKALSEETKARPLTSSAVVNPSKPEHNVPLKDSANIRARELVTLHQQLLVDVDQMNPAAATYFRKRPWLTPEVARRWKLGYLPNSAKGLLRGRIVYAYENEKAEILSYFGRDPAFEQHCFEWERKGRPEKGKPMKHRFVKGFHRGLELYGQQGRERLVDGRLDEALSTIGLVVVEGPNDVIRLDCFDVAAVGLCSNKATDVQVNKIARFARQVAGGNVVLMPDTDPEGEDGVRSLLWKLHQLEGLSIKLGWSSQTDCGRFASRQPESLSFEEWKVLRRRLDDKIMSKG</sequence>
<dbReference type="EMBL" id="JAMQBK010000096">
    <property type="protein sequence ID" value="MCM2374703.1"/>
    <property type="molecule type" value="Genomic_DNA"/>
</dbReference>
<reference evidence="2 3" key="1">
    <citation type="journal article" date="2022" name="Syst. Appl. Microbiol.">
        <title>Rhodopirellula aestuarii sp. nov., a novel member of the genus Rhodopirellula isolated from brackish sediments collected in the Tagus River estuary, Portugal.</title>
        <authorList>
            <person name="Vitorino I.R."/>
            <person name="Klimek D."/>
            <person name="Calusinska M."/>
            <person name="Lobo-da-Cunha A."/>
            <person name="Vasconcelos V."/>
            <person name="Lage O.M."/>
        </authorList>
    </citation>
    <scope>NUCLEOTIDE SEQUENCE [LARGE SCALE GENOMIC DNA]</scope>
    <source>
        <strain evidence="2 3">ICT_H3.1</strain>
    </source>
</reference>
<protein>
    <submittedName>
        <fullName evidence="2">DNA primase</fullName>
    </submittedName>
</protein>
<dbReference type="Gene3D" id="3.40.1360.10">
    <property type="match status" value="1"/>
</dbReference>
<comment type="caution">
    <text evidence="2">The sequence shown here is derived from an EMBL/GenBank/DDBJ whole genome shotgun (WGS) entry which is preliminary data.</text>
</comment>
<dbReference type="SUPFAM" id="SSF56731">
    <property type="entry name" value="DNA primase core"/>
    <property type="match status" value="1"/>
</dbReference>
<dbReference type="Proteomes" id="UP001202961">
    <property type="component" value="Unassembled WGS sequence"/>
</dbReference>